<comment type="caution">
    <text evidence="1">The sequence shown here is derived from an EMBL/GenBank/DDBJ whole genome shotgun (WGS) entry which is preliminary data.</text>
</comment>
<evidence type="ECO:0000313" key="3">
    <source>
        <dbReference type="Proteomes" id="UP000078240"/>
    </source>
</evidence>
<reference evidence="1 3" key="1">
    <citation type="submission" date="2016-01" db="EMBL/GenBank/DDBJ databases">
        <title>Biosynthesis of antibiotic leucinostatins and their inhibition on Phytophthora in bio-control Purpureocillium lilacinum.</title>
        <authorList>
            <person name="Wang G."/>
            <person name="Liu Z."/>
            <person name="Lin R."/>
            <person name="Li E."/>
            <person name="Mao Z."/>
            <person name="Ling J."/>
            <person name="Yin W."/>
            <person name="Xie B."/>
        </authorList>
    </citation>
    <scope>NUCLEOTIDE SEQUENCE [LARGE SCALE GENOMIC DNA]</scope>
    <source>
        <strain evidence="1">PLBJ-1</strain>
        <strain evidence="2">PLFJ-1</strain>
    </source>
</reference>
<name>A0A179HA18_PURLI</name>
<dbReference type="Proteomes" id="UP000078240">
    <property type="component" value="Unassembled WGS sequence"/>
</dbReference>
<organism evidence="1 3">
    <name type="scientific">Purpureocillium lilacinum</name>
    <name type="common">Paecilomyces lilacinus</name>
    <dbReference type="NCBI Taxonomy" id="33203"/>
    <lineage>
        <taxon>Eukaryota</taxon>
        <taxon>Fungi</taxon>
        <taxon>Dikarya</taxon>
        <taxon>Ascomycota</taxon>
        <taxon>Pezizomycotina</taxon>
        <taxon>Sordariomycetes</taxon>
        <taxon>Hypocreomycetidae</taxon>
        <taxon>Hypocreales</taxon>
        <taxon>Ophiocordycipitaceae</taxon>
        <taxon>Purpureocillium</taxon>
    </lineage>
</organism>
<sequence length="137" mass="14295">MEGGKAATDRRQPVAFRASFAYASTPSVDGACAGRRREPMPWAMDRARPAITIRVPATRSAAAVCRARGISGEHLLRRTEIGRGGQADCHVAPGAVGCRFLSGVVTGQASCRVCLATQGSESGLTLVGERGADARIQ</sequence>
<accession>A0A179HA18</accession>
<evidence type="ECO:0000313" key="2">
    <source>
        <dbReference type="EMBL" id="OAQ94954.1"/>
    </source>
</evidence>
<dbReference type="AlphaFoldDB" id="A0A179HA18"/>
<protein>
    <submittedName>
        <fullName evidence="1">Uncharacterized protein</fullName>
    </submittedName>
</protein>
<proteinExistence type="predicted"/>
<gene>
    <name evidence="1" type="ORF">VFPBJ_01034</name>
    <name evidence="2" type="ORF">VFPFJ_01063</name>
</gene>
<dbReference type="EMBL" id="LSBH01000001">
    <property type="protein sequence ID" value="OAQ86994.1"/>
    <property type="molecule type" value="Genomic_DNA"/>
</dbReference>
<dbReference type="Proteomes" id="UP000078340">
    <property type="component" value="Unassembled WGS sequence"/>
</dbReference>
<dbReference type="EMBL" id="LSBI01000001">
    <property type="protein sequence ID" value="OAQ94954.1"/>
    <property type="molecule type" value="Genomic_DNA"/>
</dbReference>
<evidence type="ECO:0000313" key="1">
    <source>
        <dbReference type="EMBL" id="OAQ86994.1"/>
    </source>
</evidence>